<keyword evidence="3" id="KW-0645">Protease</keyword>
<dbReference type="Gene3D" id="3.90.226.10">
    <property type="entry name" value="2-enoyl-CoA Hydratase, Chain A, domain 1"/>
    <property type="match status" value="1"/>
</dbReference>
<evidence type="ECO:0000313" key="4">
    <source>
        <dbReference type="Proteomes" id="UP000185207"/>
    </source>
</evidence>
<keyword evidence="1" id="KW-1133">Transmembrane helix</keyword>
<reference evidence="4" key="1">
    <citation type="submission" date="2016-11" db="EMBL/GenBank/DDBJ databases">
        <authorList>
            <person name="Varghese N."/>
            <person name="Submissions S."/>
        </authorList>
    </citation>
    <scope>NUCLEOTIDE SEQUENCE [LARGE SCALE GENOMIC DNA]</scope>
    <source>
        <strain evidence="4">DSM 27623</strain>
    </source>
</reference>
<dbReference type="Pfam" id="PF03572">
    <property type="entry name" value="Peptidase_S41"/>
    <property type="match status" value="1"/>
</dbReference>
<dbReference type="Proteomes" id="UP000185207">
    <property type="component" value="Unassembled WGS sequence"/>
</dbReference>
<dbReference type="CDD" id="cd06567">
    <property type="entry name" value="Peptidase_S41"/>
    <property type="match status" value="1"/>
</dbReference>
<dbReference type="EMBL" id="FSRK01000001">
    <property type="protein sequence ID" value="SIN83304.1"/>
    <property type="molecule type" value="Genomic_DNA"/>
</dbReference>
<accession>A0A1N6EJV8</accession>
<dbReference type="InterPro" id="IPR029045">
    <property type="entry name" value="ClpP/crotonase-like_dom_sf"/>
</dbReference>
<keyword evidence="3" id="KW-0378">Hydrolase</keyword>
<dbReference type="STRING" id="1416779.SAMN05444409_0680"/>
<dbReference type="GO" id="GO:0008236">
    <property type="term" value="F:serine-type peptidase activity"/>
    <property type="evidence" value="ECO:0007669"/>
    <property type="project" value="InterPro"/>
</dbReference>
<dbReference type="GO" id="GO:0007165">
    <property type="term" value="P:signal transduction"/>
    <property type="evidence" value="ECO:0007669"/>
    <property type="project" value="TreeGrafter"/>
</dbReference>
<dbReference type="SMART" id="SM00245">
    <property type="entry name" value="TSPc"/>
    <property type="match status" value="1"/>
</dbReference>
<dbReference type="InterPro" id="IPR005151">
    <property type="entry name" value="Tail-specific_protease"/>
</dbReference>
<dbReference type="PANTHER" id="PTHR32060:SF22">
    <property type="entry name" value="CARBOXYL-TERMINAL-PROCESSING PEPTIDASE 3, CHLOROPLASTIC"/>
    <property type="match status" value="1"/>
</dbReference>
<feature type="domain" description="Tail specific protease" evidence="2">
    <location>
        <begin position="256"/>
        <end position="502"/>
    </location>
</feature>
<feature type="transmembrane region" description="Helical" evidence="1">
    <location>
        <begin position="370"/>
        <end position="390"/>
    </location>
</feature>
<dbReference type="PANTHER" id="PTHR32060">
    <property type="entry name" value="TAIL-SPECIFIC PROTEASE"/>
    <property type="match status" value="1"/>
</dbReference>
<dbReference type="GO" id="GO:0030288">
    <property type="term" value="C:outer membrane-bounded periplasmic space"/>
    <property type="evidence" value="ECO:0007669"/>
    <property type="project" value="TreeGrafter"/>
</dbReference>
<dbReference type="GO" id="GO:0004175">
    <property type="term" value="F:endopeptidase activity"/>
    <property type="evidence" value="ECO:0007669"/>
    <property type="project" value="TreeGrafter"/>
</dbReference>
<evidence type="ECO:0000256" key="1">
    <source>
        <dbReference type="SAM" id="Phobius"/>
    </source>
</evidence>
<keyword evidence="1" id="KW-0812">Transmembrane</keyword>
<protein>
    <submittedName>
        <fullName evidence="3">C-terminal processing protease CtpA/Prc, contains a PDZ domain</fullName>
    </submittedName>
</protein>
<organism evidence="3 4">
    <name type="scientific">Epilithonimonas zeae</name>
    <dbReference type="NCBI Taxonomy" id="1416779"/>
    <lineage>
        <taxon>Bacteria</taxon>
        <taxon>Pseudomonadati</taxon>
        <taxon>Bacteroidota</taxon>
        <taxon>Flavobacteriia</taxon>
        <taxon>Flavobacteriales</taxon>
        <taxon>Weeksellaceae</taxon>
        <taxon>Chryseobacterium group</taxon>
        <taxon>Epilithonimonas</taxon>
    </lineage>
</organism>
<evidence type="ECO:0000313" key="3">
    <source>
        <dbReference type="EMBL" id="SIN83304.1"/>
    </source>
</evidence>
<dbReference type="GO" id="GO:0006508">
    <property type="term" value="P:proteolysis"/>
    <property type="evidence" value="ECO:0007669"/>
    <property type="project" value="UniProtKB-KW"/>
</dbReference>
<dbReference type="AlphaFoldDB" id="A0A1N6EJV8"/>
<dbReference type="OrthoDB" id="5480566at2"/>
<keyword evidence="1" id="KW-0472">Membrane</keyword>
<proteinExistence type="predicted"/>
<gene>
    <name evidence="3" type="ORF">SAMN05444409_0680</name>
</gene>
<feature type="transmembrane region" description="Helical" evidence="1">
    <location>
        <begin position="6"/>
        <end position="33"/>
    </location>
</feature>
<evidence type="ECO:0000259" key="2">
    <source>
        <dbReference type="SMART" id="SM00245"/>
    </source>
</evidence>
<dbReference type="SUPFAM" id="SSF52096">
    <property type="entry name" value="ClpP/crotonase"/>
    <property type="match status" value="1"/>
</dbReference>
<name>A0A1N6EJV8_9FLAO</name>
<keyword evidence="4" id="KW-1185">Reference proteome</keyword>
<sequence>MLNFILQLLLCDLIILFLFIMRKALFLLVFIFLMSCQSVRKNNLLLEKRIPVSELKKDIDFTYNKLKKFHPELYWYISKEDLDYKFDSLKTSLKDPMTPNEFYFQLSPVIASINEGHLRLRALSRRYTKAEQKAFKNKRPLFSLMDYQVVDDRLFIKENKENIKDLKVGTEILKINGEDVSALIKKYRKLISSDGKNQTYQKYFLNLAFLNYYTLEKGYLDSVTLQTKYDNRIADISIKRQSKTDKELVTDKVQSKVTAEQKVQDYDINSKTYNRSFKFIKADSSVAYIKVKTFSSTLASKFYKETFEKIKHSKADYLILDIRDNLGGSLSEINTLYSYLTDKEFVLVKTPEMTSKTSSMHQNYFRGKTFFSKIYIAVTYPFFLAGNYFMSSKKDEKYYFREFASKPTKPKHNAFRGKIYVLVNGASFSASSVISAKLKYEKRATIVGEETGGANDGTVAGVSNTVILPHSKLALPIGLLLIRPNIEFDNQHRGVIPNVEIDPDFGNLTDTEDKTMKWVMDDIDFRTSITGKVVR</sequence>